<dbReference type="PANTHER" id="PTHR13720">
    <property type="entry name" value="WD-40 REPEAT PROTEIN"/>
    <property type="match status" value="1"/>
</dbReference>
<dbReference type="Gene3D" id="2.130.10.10">
    <property type="entry name" value="YVTN repeat-like/Quinoprotein amine dehydrogenase"/>
    <property type="match status" value="2"/>
</dbReference>
<dbReference type="SUPFAM" id="SSF50978">
    <property type="entry name" value="WD40 repeat-like"/>
    <property type="match status" value="1"/>
</dbReference>
<evidence type="ECO:0000313" key="4">
    <source>
        <dbReference type="EMBL" id="KAH0571212.1"/>
    </source>
</evidence>
<sequence length="389" mass="42829">MKLTEISLQYFPPKIIATCSSQNVTETFQFPIPRACTSAKEIFNYLISQNKLFSIYKKEAKHFAKQLAQQNAKTSKFKLRKVYNNHVSPVVQIAISRQNKIVSIGQDCVLIITDLTVAGSANTQLELDSRPLALAENGEQIAVTHLSKYVKIYDFTAKFLFQTTTKSTPIGVYFNSSKDLFISCFDGSVFSFRNDQKLLVQKHQSSVLGCFQYSNHKYLTASLDGTVLVADIRVTRLNSAKIKAPDMSCASACTSVACVGKSVICGFENGEWKADLQAGSSARNQENTRIRAVSLTVDGEMYAVADENGVKCNGKSLQISGVTQLLFLNPSQHQKLIVAAEKLTIWNVEKDTKTEFACGNISFIAASYDGSTVAVGNYNGEIHILSDQN</sequence>
<dbReference type="InterPro" id="IPR001680">
    <property type="entry name" value="WD40_rpt"/>
</dbReference>
<dbReference type="AlphaFoldDB" id="V6LQN7"/>
<evidence type="ECO:0000256" key="1">
    <source>
        <dbReference type="ARBA" id="ARBA00022574"/>
    </source>
</evidence>
<dbReference type="Proteomes" id="UP000018208">
    <property type="component" value="Unassembled WGS sequence"/>
</dbReference>
<keyword evidence="2" id="KW-0677">Repeat</keyword>
<dbReference type="InterPro" id="IPR050630">
    <property type="entry name" value="WD_repeat_EMAP"/>
</dbReference>
<dbReference type="VEuPathDB" id="GiardiaDB:SS50377_27512"/>
<dbReference type="InterPro" id="IPR015943">
    <property type="entry name" value="WD40/YVTN_repeat-like_dom_sf"/>
</dbReference>
<name>V6LQN7_9EUKA</name>
<organism evidence="3">
    <name type="scientific">Spironucleus salmonicida</name>
    <dbReference type="NCBI Taxonomy" id="348837"/>
    <lineage>
        <taxon>Eukaryota</taxon>
        <taxon>Metamonada</taxon>
        <taxon>Diplomonadida</taxon>
        <taxon>Hexamitidae</taxon>
        <taxon>Hexamitinae</taxon>
        <taxon>Spironucleus</taxon>
    </lineage>
</organism>
<evidence type="ECO:0000256" key="2">
    <source>
        <dbReference type="ARBA" id="ARBA00022737"/>
    </source>
</evidence>
<keyword evidence="5" id="KW-1185">Reference proteome</keyword>
<evidence type="ECO:0000313" key="3">
    <source>
        <dbReference type="EMBL" id="EST46895.1"/>
    </source>
</evidence>
<accession>V6LQN7</accession>
<reference evidence="3 4" key="1">
    <citation type="journal article" date="2014" name="PLoS Genet.">
        <title>The Genome of Spironucleus salmonicida Highlights a Fish Pathogen Adapted to Fluctuating Environments.</title>
        <authorList>
            <person name="Xu F."/>
            <person name="Jerlstrom-Hultqvist J."/>
            <person name="Einarsson E."/>
            <person name="Astvaldsson A."/>
            <person name="Svard S.G."/>
            <person name="Andersson J.O."/>
        </authorList>
    </citation>
    <scope>NUCLEOTIDE SEQUENCE</scope>
    <source>
        <strain evidence="4">ATCC 50377</strain>
    </source>
</reference>
<keyword evidence="1" id="KW-0853">WD repeat</keyword>
<gene>
    <name evidence="3" type="ORF">SS50377_13048</name>
    <name evidence="4" type="ORF">SS50377_27512</name>
</gene>
<protein>
    <submittedName>
        <fullName evidence="3">Uncharacterized protein</fullName>
    </submittedName>
</protein>
<dbReference type="EMBL" id="AUWU02000007">
    <property type="protein sequence ID" value="KAH0571212.1"/>
    <property type="molecule type" value="Genomic_DNA"/>
</dbReference>
<proteinExistence type="predicted"/>
<reference evidence="4" key="2">
    <citation type="submission" date="2020-12" db="EMBL/GenBank/DDBJ databases">
        <title>New Spironucleus salmonicida genome in near-complete chromosomes.</title>
        <authorList>
            <person name="Xu F."/>
            <person name="Kurt Z."/>
            <person name="Jimenez-Gonzalez A."/>
            <person name="Astvaldsson A."/>
            <person name="Andersson J.O."/>
            <person name="Svard S.G."/>
        </authorList>
    </citation>
    <scope>NUCLEOTIDE SEQUENCE</scope>
    <source>
        <strain evidence="4">ATCC 50377</strain>
    </source>
</reference>
<dbReference type="PANTHER" id="PTHR13720:SF33">
    <property type="entry name" value="HELP DOMAIN-CONTAINING PROTEIN"/>
    <property type="match status" value="1"/>
</dbReference>
<dbReference type="EMBL" id="KI546057">
    <property type="protein sequence ID" value="EST46895.1"/>
    <property type="molecule type" value="Genomic_DNA"/>
</dbReference>
<dbReference type="InterPro" id="IPR036322">
    <property type="entry name" value="WD40_repeat_dom_sf"/>
</dbReference>
<evidence type="ECO:0000313" key="5">
    <source>
        <dbReference type="Proteomes" id="UP000018208"/>
    </source>
</evidence>
<dbReference type="SMART" id="SM00320">
    <property type="entry name" value="WD40"/>
    <property type="match status" value="3"/>
</dbReference>